<feature type="non-terminal residue" evidence="1">
    <location>
        <position position="1"/>
    </location>
</feature>
<comment type="caution">
    <text evidence="1">The sequence shown here is derived from an EMBL/GenBank/DDBJ whole genome shotgun (WGS) entry which is preliminary data.</text>
</comment>
<dbReference type="EMBL" id="BRXZ01003626">
    <property type="protein sequence ID" value="GMH58748.1"/>
    <property type="molecule type" value="Genomic_DNA"/>
</dbReference>
<organism evidence="1 2">
    <name type="scientific">Triparma retinervis</name>
    <dbReference type="NCBI Taxonomy" id="2557542"/>
    <lineage>
        <taxon>Eukaryota</taxon>
        <taxon>Sar</taxon>
        <taxon>Stramenopiles</taxon>
        <taxon>Ochrophyta</taxon>
        <taxon>Bolidophyceae</taxon>
        <taxon>Parmales</taxon>
        <taxon>Triparmaceae</taxon>
        <taxon>Triparma</taxon>
    </lineage>
</organism>
<dbReference type="Proteomes" id="UP001165082">
    <property type="component" value="Unassembled WGS sequence"/>
</dbReference>
<protein>
    <submittedName>
        <fullName evidence="1">Uncharacterized protein</fullName>
    </submittedName>
</protein>
<keyword evidence="2" id="KW-1185">Reference proteome</keyword>
<evidence type="ECO:0000313" key="1">
    <source>
        <dbReference type="EMBL" id="GMH58748.1"/>
    </source>
</evidence>
<name>A0A9W6ZX68_9STRA</name>
<reference evidence="1" key="1">
    <citation type="submission" date="2022-07" db="EMBL/GenBank/DDBJ databases">
        <title>Genome analysis of Parmales, a sister group of diatoms, reveals the evolutionary specialization of diatoms from phago-mixotrophs to photoautotrophs.</title>
        <authorList>
            <person name="Ban H."/>
            <person name="Sato S."/>
            <person name="Yoshikawa S."/>
            <person name="Kazumasa Y."/>
            <person name="Nakamura Y."/>
            <person name="Ichinomiya M."/>
            <person name="Saitoh K."/>
            <person name="Sato N."/>
            <person name="Blanc-Mathieu R."/>
            <person name="Endo H."/>
            <person name="Kuwata A."/>
            <person name="Ogata H."/>
        </authorList>
    </citation>
    <scope>NUCLEOTIDE SEQUENCE</scope>
</reference>
<evidence type="ECO:0000313" key="2">
    <source>
        <dbReference type="Proteomes" id="UP001165082"/>
    </source>
</evidence>
<dbReference type="AlphaFoldDB" id="A0A9W6ZX68"/>
<sequence length="66" mass="7351">MTSYPPSAQAALEHLQSEFPYSSFNLGTWIGKNGEKLLVVKKKGISVCRLGYKHIYLHSPDTSIRG</sequence>
<accession>A0A9W6ZX68</accession>
<gene>
    <name evidence="1" type="ORF">TrRE_jg781</name>
</gene>
<proteinExistence type="predicted"/>